<dbReference type="PANTHER" id="PTHR34937">
    <property type="entry name" value="OS08G0559800 PROTEIN"/>
    <property type="match status" value="1"/>
</dbReference>
<dbReference type="InterPro" id="IPR040300">
    <property type="entry name" value="At3g49055-like"/>
</dbReference>
<dbReference type="EnsemblPlants" id="Kaladp0055s0454.1.v1.1">
    <property type="protein sequence ID" value="Kaladp0055s0454.1.v1.1"/>
    <property type="gene ID" value="Kaladp0055s0454.v1.1"/>
</dbReference>
<organism evidence="3 4">
    <name type="scientific">Kalanchoe fedtschenkoi</name>
    <name type="common">Lavender scallops</name>
    <name type="synonym">South American air plant</name>
    <dbReference type="NCBI Taxonomy" id="63787"/>
    <lineage>
        <taxon>Eukaryota</taxon>
        <taxon>Viridiplantae</taxon>
        <taxon>Streptophyta</taxon>
        <taxon>Embryophyta</taxon>
        <taxon>Tracheophyta</taxon>
        <taxon>Spermatophyta</taxon>
        <taxon>Magnoliopsida</taxon>
        <taxon>eudicotyledons</taxon>
        <taxon>Gunneridae</taxon>
        <taxon>Pentapetalae</taxon>
        <taxon>Saxifragales</taxon>
        <taxon>Crassulaceae</taxon>
        <taxon>Kalanchoe</taxon>
    </lineage>
</organism>
<keyword evidence="4" id="KW-1185">Reference proteome</keyword>
<evidence type="ECO:0000256" key="2">
    <source>
        <dbReference type="SAM" id="MobiDB-lite"/>
    </source>
</evidence>
<accession>A0A7N1A049</accession>
<feature type="region of interest" description="Disordered" evidence="2">
    <location>
        <begin position="1"/>
        <end position="22"/>
    </location>
</feature>
<dbReference type="Proteomes" id="UP000594263">
    <property type="component" value="Unplaced"/>
</dbReference>
<dbReference type="AlphaFoldDB" id="A0A7N1A049"/>
<keyword evidence="1" id="KW-0175">Coiled coil</keyword>
<evidence type="ECO:0000313" key="4">
    <source>
        <dbReference type="Proteomes" id="UP000594263"/>
    </source>
</evidence>
<name>A0A7N1A049_KALFE</name>
<dbReference type="OMA" id="HICWPWQ"/>
<evidence type="ECO:0000256" key="1">
    <source>
        <dbReference type="SAM" id="Coils"/>
    </source>
</evidence>
<reference evidence="3" key="1">
    <citation type="submission" date="2021-01" db="UniProtKB">
        <authorList>
            <consortium name="EnsemblPlants"/>
        </authorList>
    </citation>
    <scope>IDENTIFICATION</scope>
</reference>
<feature type="coiled-coil region" evidence="1">
    <location>
        <begin position="275"/>
        <end position="453"/>
    </location>
</feature>
<protein>
    <submittedName>
        <fullName evidence="3">Uncharacterized protein</fullName>
    </submittedName>
</protein>
<dbReference type="Gramene" id="Kaladp0055s0454.1.v1.1">
    <property type="protein sequence ID" value="Kaladp0055s0454.1.v1.1"/>
    <property type="gene ID" value="Kaladp0055s0454.v1.1"/>
</dbReference>
<evidence type="ECO:0000313" key="3">
    <source>
        <dbReference type="EnsemblPlants" id="Kaladp0055s0454.1.v1.1"/>
    </source>
</evidence>
<dbReference type="PANTHER" id="PTHR34937:SF2">
    <property type="entry name" value="OS08G0559800 PROTEIN"/>
    <property type="match status" value="1"/>
</dbReference>
<sequence length="492" mass="55173">MDRHHQPLALSDEDGDSSNVETETELIRLAEAGDGAGEQLLKSLLEANYELQVYKGKIKDVERALQQQLTLSSPHQQPQPDPKIDELGLCRQRIQELEGDRTSILDHASSSVHALRLCLSRIFQMLNAADHCCAEGQDPGRGVDAELSLTQQLTGLVHLASALESEVSEYQEMRKKETRQLESCVVSLTEENRDINTLLRIALVEKEAVEKSLNKLKGNAEQKRVPLLQFAERGLHKVGFSFMMASPQAEQLTDISNASSKSDGSDLEDDPVSLASVVENIMKNLRAEISQLRRSLDDARSDNERLQTLSEKRGQIIAENEVYIKNLEDREQMLSHNIEGLLIEMKETEEEVSRWREACELEVEAGKSAVDKLDKIVLILQQELEKTKAALETSNNKLKLKENLANAAMAAQAAAEKSLQLADSRAAGLRARIEELTRQLEETESRQRNTSRVRHVCWPWLALKLKPITTANGRRTQDTKWVLPDMQALLPG</sequence>
<proteinExistence type="predicted"/>